<dbReference type="AlphaFoldDB" id="A0A0M0J6X3"/>
<name>A0A0M0J6X3_9EUKA</name>
<evidence type="ECO:0000313" key="1">
    <source>
        <dbReference type="EMBL" id="KOO22351.1"/>
    </source>
</evidence>
<keyword evidence="2" id="KW-1185">Reference proteome</keyword>
<reference evidence="2" key="1">
    <citation type="journal article" date="2015" name="PLoS Genet.">
        <title>Genome Sequence and Transcriptome Analyses of Chrysochromulina tobin: Metabolic Tools for Enhanced Algal Fitness in the Prominent Order Prymnesiales (Haptophyceae).</title>
        <authorList>
            <person name="Hovde B.T."/>
            <person name="Deodato C.R."/>
            <person name="Hunsperger H.M."/>
            <person name="Ryken S.A."/>
            <person name="Yost W."/>
            <person name="Jha R.K."/>
            <person name="Patterson J."/>
            <person name="Monnat R.J. Jr."/>
            <person name="Barlow S.B."/>
            <person name="Starkenburg S.R."/>
            <person name="Cattolico R.A."/>
        </authorList>
    </citation>
    <scope>NUCLEOTIDE SEQUENCE</scope>
    <source>
        <strain evidence="2">CCMP291</strain>
    </source>
</reference>
<dbReference type="EMBL" id="JWZX01003285">
    <property type="protein sequence ID" value="KOO22351.1"/>
    <property type="molecule type" value="Genomic_DNA"/>
</dbReference>
<gene>
    <name evidence="1" type="ORF">Ctob_007682</name>
</gene>
<dbReference type="InterPro" id="IPR025638">
    <property type="entry name" value="DUF4336"/>
</dbReference>
<proteinExistence type="predicted"/>
<sequence length="163" mass="18363">MSWACPSLREKKPEVGWRSSLDELLDASNGLTSVSPPSAWGGVLQLCWIKDKVPLSLGVPFFNEVVFCHTPSRTLIVTDLWWNYPGSREDVEGRAADVPLSTRLWKGGMDKIYRPVYNTLMRTPTCAQSYETILAWTWNYIAPCHGEPVATDGKRVLREHLGL</sequence>
<dbReference type="PANTHER" id="PTHR33835:SF1">
    <property type="entry name" value="METALLO-BETA-LACTAMASE DOMAIN-CONTAINING PROTEIN"/>
    <property type="match status" value="1"/>
</dbReference>
<accession>A0A0M0J6X3</accession>
<evidence type="ECO:0000313" key="2">
    <source>
        <dbReference type="Proteomes" id="UP000037460"/>
    </source>
</evidence>
<organism evidence="1 2">
    <name type="scientific">Chrysochromulina tobinii</name>
    <dbReference type="NCBI Taxonomy" id="1460289"/>
    <lineage>
        <taxon>Eukaryota</taxon>
        <taxon>Haptista</taxon>
        <taxon>Haptophyta</taxon>
        <taxon>Prymnesiophyceae</taxon>
        <taxon>Prymnesiales</taxon>
        <taxon>Chrysochromulinaceae</taxon>
        <taxon>Chrysochromulina</taxon>
    </lineage>
</organism>
<dbReference type="Proteomes" id="UP000037460">
    <property type="component" value="Unassembled WGS sequence"/>
</dbReference>
<protein>
    <submittedName>
        <fullName evidence="1">Uncharacterized protein</fullName>
    </submittedName>
</protein>
<dbReference type="PANTHER" id="PTHR33835">
    <property type="entry name" value="YALI0C07656P"/>
    <property type="match status" value="1"/>
</dbReference>
<dbReference type="OrthoDB" id="421671at2759"/>
<comment type="caution">
    <text evidence="1">The sequence shown here is derived from an EMBL/GenBank/DDBJ whole genome shotgun (WGS) entry which is preliminary data.</text>
</comment>